<dbReference type="AlphaFoldDB" id="A0A0M9GII6"/>
<dbReference type="InterPro" id="IPR036390">
    <property type="entry name" value="WH_DNA-bd_sf"/>
</dbReference>
<dbReference type="PANTHER" id="PTHR39515">
    <property type="entry name" value="CONSERVED PROTEIN"/>
    <property type="match status" value="1"/>
</dbReference>
<dbReference type="InterPro" id="IPR036388">
    <property type="entry name" value="WH-like_DNA-bd_sf"/>
</dbReference>
<dbReference type="PANTHER" id="PTHR39515:SF2">
    <property type="entry name" value="HTH-TYPE TRANSCRIPTIONAL REGULATOR RV0880"/>
    <property type="match status" value="1"/>
</dbReference>
<dbReference type="PRINTS" id="PR00598">
    <property type="entry name" value="HTHMARR"/>
</dbReference>
<name>A0A0M9GII6_9PSED</name>
<evidence type="ECO:0000313" key="3">
    <source>
        <dbReference type="Proteomes" id="UP000037931"/>
    </source>
</evidence>
<feature type="domain" description="HTH marR-type" evidence="1">
    <location>
        <begin position="1"/>
        <end position="133"/>
    </location>
</feature>
<dbReference type="InterPro" id="IPR052526">
    <property type="entry name" value="HTH-type_Bedaq_tolerance"/>
</dbReference>
<dbReference type="OrthoDB" id="7004755at2"/>
<evidence type="ECO:0000313" key="2">
    <source>
        <dbReference type="EMBL" id="KPA91765.1"/>
    </source>
</evidence>
<reference evidence="2 3" key="1">
    <citation type="journal article" date="2015" name="PLoS ONE">
        <title>Rice-Infecting Pseudomonas Genomes Are Highly Accessorized and Harbor Multiple Putative Virulence Mechanisms to Cause Sheath Brown Rot.</title>
        <authorList>
            <person name="Quibod I.L."/>
            <person name="Grande G."/>
            <person name="Oreiro E.G."/>
            <person name="Borja F.N."/>
            <person name="Dossa G.S."/>
            <person name="Mauleon R."/>
            <person name="Cruz C.V."/>
            <person name="Oliva R."/>
        </authorList>
    </citation>
    <scope>NUCLEOTIDE SEQUENCE [LARGE SCALE GENOMIC DNA]</scope>
    <source>
        <strain evidence="2 3">IRRI 6609</strain>
    </source>
</reference>
<dbReference type="PATRIC" id="fig|50340.43.peg.4497"/>
<dbReference type="STRING" id="50340.PF66_01344"/>
<comment type="caution">
    <text evidence="2">The sequence shown here is derived from an EMBL/GenBank/DDBJ whole genome shotgun (WGS) entry which is preliminary data.</text>
</comment>
<sequence length="138" mass="15403">MNASALRKHITQLAKRLRQEGRNSPETWTQMLVLSSIDHHGSSATPSVIAKAESMQSSNLAATLRDLEAAGLIHRQADQQDRRKILLSLSEQGQALLKASRDRRDTWLGEAMKSQLTDSEREQLENIIPILVKLARAP</sequence>
<dbReference type="SMART" id="SM00347">
    <property type="entry name" value="HTH_MARR"/>
    <property type="match status" value="1"/>
</dbReference>
<dbReference type="Gene3D" id="1.10.10.10">
    <property type="entry name" value="Winged helix-like DNA-binding domain superfamily/Winged helix DNA-binding domain"/>
    <property type="match status" value="1"/>
</dbReference>
<evidence type="ECO:0000259" key="1">
    <source>
        <dbReference type="PROSITE" id="PS50995"/>
    </source>
</evidence>
<dbReference type="PROSITE" id="PS50995">
    <property type="entry name" value="HTH_MARR_2"/>
    <property type="match status" value="1"/>
</dbReference>
<gene>
    <name evidence="2" type="ORF">PF66_01344</name>
</gene>
<dbReference type="Pfam" id="PF01047">
    <property type="entry name" value="MarR"/>
    <property type="match status" value="1"/>
</dbReference>
<accession>A0A0M9GII6</accession>
<dbReference type="InterPro" id="IPR000835">
    <property type="entry name" value="HTH_MarR-typ"/>
</dbReference>
<dbReference type="RefSeq" id="WP_054062208.1">
    <property type="nucleotide sequence ID" value="NZ_JSYZ01000004.1"/>
</dbReference>
<protein>
    <submittedName>
        <fullName evidence="2">Transcriptional regulator</fullName>
    </submittedName>
</protein>
<dbReference type="SUPFAM" id="SSF46785">
    <property type="entry name" value="Winged helix' DNA-binding domain"/>
    <property type="match status" value="1"/>
</dbReference>
<dbReference type="Gene3D" id="1.10.287.100">
    <property type="match status" value="1"/>
</dbReference>
<organism evidence="2 3">
    <name type="scientific">Pseudomonas asplenii</name>
    <dbReference type="NCBI Taxonomy" id="53407"/>
    <lineage>
        <taxon>Bacteria</taxon>
        <taxon>Pseudomonadati</taxon>
        <taxon>Pseudomonadota</taxon>
        <taxon>Gammaproteobacteria</taxon>
        <taxon>Pseudomonadales</taxon>
        <taxon>Pseudomonadaceae</taxon>
        <taxon>Pseudomonas</taxon>
    </lineage>
</organism>
<proteinExistence type="predicted"/>
<dbReference type="Proteomes" id="UP000037931">
    <property type="component" value="Unassembled WGS sequence"/>
</dbReference>
<dbReference type="GO" id="GO:0003700">
    <property type="term" value="F:DNA-binding transcription factor activity"/>
    <property type="evidence" value="ECO:0007669"/>
    <property type="project" value="InterPro"/>
</dbReference>
<keyword evidence="3" id="KW-1185">Reference proteome</keyword>
<dbReference type="EMBL" id="JSYZ01000004">
    <property type="protein sequence ID" value="KPA91765.1"/>
    <property type="molecule type" value="Genomic_DNA"/>
</dbReference>